<evidence type="ECO:0000259" key="6">
    <source>
        <dbReference type="Pfam" id="PF06305"/>
    </source>
</evidence>
<evidence type="ECO:0000256" key="3">
    <source>
        <dbReference type="ARBA" id="ARBA00022989"/>
    </source>
</evidence>
<protein>
    <recommendedName>
        <fullName evidence="6">Lipopolysaccharide assembly protein A domain-containing protein</fullName>
    </recommendedName>
</protein>
<keyword evidence="3 5" id="KW-1133">Transmembrane helix</keyword>
<dbReference type="PANTHER" id="PTHR41335">
    <property type="entry name" value="MEMBRANE PROTEIN-RELATED"/>
    <property type="match status" value="1"/>
</dbReference>
<dbReference type="PANTHER" id="PTHR41335:SF1">
    <property type="entry name" value="MEMBRANE PROTEIN"/>
    <property type="match status" value="1"/>
</dbReference>
<evidence type="ECO:0000256" key="4">
    <source>
        <dbReference type="ARBA" id="ARBA00023136"/>
    </source>
</evidence>
<keyword evidence="4 5" id="KW-0472">Membrane</keyword>
<evidence type="ECO:0000256" key="1">
    <source>
        <dbReference type="ARBA" id="ARBA00022475"/>
    </source>
</evidence>
<evidence type="ECO:0000313" key="8">
    <source>
        <dbReference type="Proteomes" id="UP000066284"/>
    </source>
</evidence>
<dbReference type="Proteomes" id="UP000066284">
    <property type="component" value="Chromosome 1"/>
</dbReference>
<keyword evidence="2 5" id="KW-0812">Transmembrane</keyword>
<sequence>MPMLLVALLFAILIALFALQNTAVVHVRLLAWDYETSLVLIILGSATVGSLLTFIASLGPRIRRAREIRRLEETVESQGERIRQLEATLAQSAESEFPGSAP</sequence>
<keyword evidence="8" id="KW-1185">Reference proteome</keyword>
<dbReference type="GO" id="GO:0005886">
    <property type="term" value="C:plasma membrane"/>
    <property type="evidence" value="ECO:0007669"/>
    <property type="project" value="InterPro"/>
</dbReference>
<dbReference type="RefSeq" id="WP_062483152.1">
    <property type="nucleotide sequence ID" value="NZ_LN885086.1"/>
</dbReference>
<name>A0A0S4KTD4_9BACT</name>
<gene>
    <name evidence="7" type="ORF">NITINOP_0661</name>
</gene>
<dbReference type="EMBL" id="LN885086">
    <property type="protein sequence ID" value="CUQ65636.1"/>
    <property type="molecule type" value="Genomic_DNA"/>
</dbReference>
<dbReference type="AlphaFoldDB" id="A0A0S4KTD4"/>
<reference evidence="8" key="1">
    <citation type="submission" date="2015-09" db="EMBL/GenBank/DDBJ databases">
        <authorList>
            <person name="Daims H."/>
        </authorList>
    </citation>
    <scope>NUCLEOTIDE SEQUENCE [LARGE SCALE GENOMIC DNA]</scope>
</reference>
<organism evidence="7 8">
    <name type="scientific">Candidatus Nitrospira inopinata</name>
    <dbReference type="NCBI Taxonomy" id="1715989"/>
    <lineage>
        <taxon>Bacteria</taxon>
        <taxon>Pseudomonadati</taxon>
        <taxon>Nitrospirota</taxon>
        <taxon>Nitrospiria</taxon>
        <taxon>Nitrospirales</taxon>
        <taxon>Nitrospiraceae</taxon>
        <taxon>Nitrospira</taxon>
    </lineage>
</organism>
<evidence type="ECO:0000256" key="2">
    <source>
        <dbReference type="ARBA" id="ARBA00022692"/>
    </source>
</evidence>
<keyword evidence="1" id="KW-1003">Cell membrane</keyword>
<accession>A0A0S4KTD4</accession>
<dbReference type="InterPro" id="IPR010445">
    <property type="entry name" value="LapA_dom"/>
</dbReference>
<dbReference type="KEGG" id="nio:NITINOP_0661"/>
<evidence type="ECO:0000313" key="7">
    <source>
        <dbReference type="EMBL" id="CUQ65636.1"/>
    </source>
</evidence>
<dbReference type="STRING" id="1715989.NITINOP_0661"/>
<feature type="domain" description="Lipopolysaccharide assembly protein A" evidence="6">
    <location>
        <begin position="20"/>
        <end position="78"/>
    </location>
</feature>
<proteinExistence type="predicted"/>
<evidence type="ECO:0000256" key="5">
    <source>
        <dbReference type="SAM" id="Phobius"/>
    </source>
</evidence>
<feature type="transmembrane region" description="Helical" evidence="5">
    <location>
        <begin position="38"/>
        <end position="59"/>
    </location>
</feature>
<dbReference type="Pfam" id="PF06305">
    <property type="entry name" value="LapA_dom"/>
    <property type="match status" value="1"/>
</dbReference>